<reference evidence="1 2" key="1">
    <citation type="submission" date="2016-11" db="EMBL/GenBank/DDBJ databases">
        <authorList>
            <person name="Jaros S."/>
            <person name="Januszkiewicz K."/>
            <person name="Wedrychowicz H."/>
        </authorList>
    </citation>
    <scope>NUCLEOTIDE SEQUENCE [LARGE SCALE GENOMIC DNA]</scope>
    <source>
        <strain evidence="1 2">DSM 26897</strain>
    </source>
</reference>
<sequence length="1054" mass="108828">MCTFTQQSEQSSTGRGPQSRIRKLLALFLFVTACMFQGFQLHAQTFPPATSCTSKDLELISATLPAPAANPCQCSGTRNLMLGIRNKTGSTRTSFALWGTLKRFNAAGEQVDDNGIKTTAGTPIFACANQVKANSDNQLQATSGLTSITVRCGESLVIENLYLAWTTANSNETCDFLRTNTATLNPKCGTLPSIKIGLGVTADFSVNNATCAANGSLQVFPSGGLGPYKVTVAGTTRTGIVAGSSTTFSLPSGTYNIEVTDSRGCINNNFNRTIGNAAAPDVSGIGGAFTKTCTAFLNGALIGETPATGFTYSWAPTTGLSTANVGNPTANPTTTTTYTVTKTNTATGCTSTKQVLVTVDRAIPGISDIGYGFTKTCSDFPNGTYIGESPVIGFTYAWVSNTGLSDANIGNPLANPDATTTYTVTKTSTTNGCSNTKQVVVTVDQAKPSISSIGGAFTKTCIANTNGGTIGESGQTGFTYAWTSVPSGFTASSADPNVNPQRTTNYTVRKTNPSNGCYAEATVTVTVNNTLPDVSSIGGEFTKTCVLKTSGADIGETPVTGFTYSWSPAAGLSAYTIGNPNANPTTTTTYTVTKTETATGCFNAKTVLVTVDQVQPSVNSIGGAFTRTCISNTNGATIGETPVDDYSYTWLPATGLSASNIGNPTANPTVSTTYTVTKTNLTNGCTNTRQVAVTVHTTTPDISGIGGAFTKTCTTNASGAAIGETAQAGFSYAWTSSPVGFTATSAYPTVNPTATTVYTVTKTNNTNGCYADAPVTVTVNTTIPDVGSIGGAFTKTCVLNTSGATIGETPASGFSYAWAPATGLSDAAISNPTANPAASTTYTVTKTNLANGCTDTRQVVVAVNTEAPNFSVCISQPSLCANSGSVSFAASGGSGFEYSIDNGTNFQSSNSFTGLGSGSVSGYKVKNGFGCVTTVSCSDVVMACAPPVSLNNQQQRTISQKVVLEGKPVTQVRAAPNPFSDKVRFQLESASSGYGILELYNLNGQKVRTVFQGYVQSGKAQMVDFLVPGYLKTSLVYVFRVGDQQVTGKLIGLK</sequence>
<evidence type="ECO:0000313" key="2">
    <source>
        <dbReference type="Proteomes" id="UP000184368"/>
    </source>
</evidence>
<dbReference type="STRING" id="1302690.BUE76_07070"/>
<dbReference type="RefSeq" id="WP_073040488.1">
    <property type="nucleotide sequence ID" value="NZ_FQUO01000003.1"/>
</dbReference>
<evidence type="ECO:0000313" key="1">
    <source>
        <dbReference type="EMBL" id="SHE82059.1"/>
    </source>
</evidence>
<accession>A0A1M4WLB6</accession>
<gene>
    <name evidence="1" type="ORF">SAMN05444008_10364</name>
</gene>
<evidence type="ECO:0008006" key="3">
    <source>
        <dbReference type="Google" id="ProtNLM"/>
    </source>
</evidence>
<proteinExistence type="predicted"/>
<dbReference type="EMBL" id="FQUO01000003">
    <property type="protein sequence ID" value="SHE82059.1"/>
    <property type="molecule type" value="Genomic_DNA"/>
</dbReference>
<dbReference type="Proteomes" id="UP000184368">
    <property type="component" value="Unassembled WGS sequence"/>
</dbReference>
<keyword evidence="2" id="KW-1185">Reference proteome</keyword>
<dbReference type="AlphaFoldDB" id="A0A1M4WLB6"/>
<name>A0A1M4WLB6_9BACT</name>
<organism evidence="1 2">
    <name type="scientific">Cnuella takakiae</name>
    <dbReference type="NCBI Taxonomy" id="1302690"/>
    <lineage>
        <taxon>Bacteria</taxon>
        <taxon>Pseudomonadati</taxon>
        <taxon>Bacteroidota</taxon>
        <taxon>Chitinophagia</taxon>
        <taxon>Chitinophagales</taxon>
        <taxon>Chitinophagaceae</taxon>
        <taxon>Cnuella</taxon>
    </lineage>
</organism>
<dbReference type="OrthoDB" id="655428at2"/>
<protein>
    <recommendedName>
        <fullName evidence="3">Por secretion system C-terminal sorting domain-containing protein</fullName>
    </recommendedName>
</protein>